<organism evidence="5">
    <name type="scientific">Angiostrongylus costaricensis</name>
    <name type="common">Nematode worm</name>
    <dbReference type="NCBI Taxonomy" id="334426"/>
    <lineage>
        <taxon>Eukaryota</taxon>
        <taxon>Metazoa</taxon>
        <taxon>Ecdysozoa</taxon>
        <taxon>Nematoda</taxon>
        <taxon>Chromadorea</taxon>
        <taxon>Rhabditida</taxon>
        <taxon>Rhabditina</taxon>
        <taxon>Rhabditomorpha</taxon>
        <taxon>Strongyloidea</taxon>
        <taxon>Metastrongylidae</taxon>
        <taxon>Angiostrongylus</taxon>
    </lineage>
</organism>
<dbReference type="Proteomes" id="UP000267027">
    <property type="component" value="Unassembled WGS sequence"/>
</dbReference>
<evidence type="ECO:0000313" key="3">
    <source>
        <dbReference type="EMBL" id="VDM58287.1"/>
    </source>
</evidence>
<name>A0A0R3PNP2_ANGCS</name>
<evidence type="ECO:0000313" key="4">
    <source>
        <dbReference type="Proteomes" id="UP000267027"/>
    </source>
</evidence>
<reference evidence="3 4" key="2">
    <citation type="submission" date="2018-11" db="EMBL/GenBank/DDBJ databases">
        <authorList>
            <consortium name="Pathogen Informatics"/>
        </authorList>
    </citation>
    <scope>NUCLEOTIDE SEQUENCE [LARGE SCALE GENOMIC DNA]</scope>
    <source>
        <strain evidence="3 4">Costa Rica</strain>
    </source>
</reference>
<accession>A0A0R3PNP2</accession>
<feature type="compositionally biased region" description="Basic and acidic residues" evidence="2">
    <location>
        <begin position="138"/>
        <end position="149"/>
    </location>
</feature>
<feature type="compositionally biased region" description="Acidic residues" evidence="2">
    <location>
        <begin position="59"/>
        <end position="70"/>
    </location>
</feature>
<dbReference type="AlphaFoldDB" id="A0A0R3PNP2"/>
<feature type="region of interest" description="Disordered" evidence="2">
    <location>
        <begin position="54"/>
        <end position="187"/>
    </location>
</feature>
<gene>
    <name evidence="3" type="ORF">ACOC_LOCUS6702</name>
</gene>
<comment type="similarity">
    <text evidence="1">Belongs to the universal ribosomal protein uS10 family.</text>
</comment>
<evidence type="ECO:0000256" key="1">
    <source>
        <dbReference type="ARBA" id="ARBA00007102"/>
    </source>
</evidence>
<reference evidence="5" key="1">
    <citation type="submission" date="2016-04" db="UniProtKB">
        <authorList>
            <consortium name="WormBaseParasite"/>
        </authorList>
    </citation>
    <scope>IDENTIFICATION</scope>
</reference>
<dbReference type="InterPro" id="IPR040055">
    <property type="entry name" value="Ribosomal_uS10m"/>
</dbReference>
<proteinExistence type="inferred from homology"/>
<evidence type="ECO:0000256" key="2">
    <source>
        <dbReference type="SAM" id="MobiDB-lite"/>
    </source>
</evidence>
<keyword evidence="4" id="KW-1185">Reference proteome</keyword>
<dbReference type="OrthoDB" id="5848645at2759"/>
<dbReference type="GO" id="GO:0005763">
    <property type="term" value="C:mitochondrial small ribosomal subunit"/>
    <property type="evidence" value="ECO:0007669"/>
    <property type="project" value="InterPro"/>
</dbReference>
<dbReference type="WBParaSite" id="ACOC_0000670101-mRNA-1">
    <property type="protein sequence ID" value="ACOC_0000670101-mRNA-1"/>
    <property type="gene ID" value="ACOC_0000670101"/>
</dbReference>
<dbReference type="PANTHER" id="PTHR13334:SF4">
    <property type="entry name" value="SMALL RIBOSOMAL SUBUNIT PROTEIN US10M"/>
    <property type="match status" value="1"/>
</dbReference>
<dbReference type="EMBL" id="UYYA01003970">
    <property type="protein sequence ID" value="VDM58287.1"/>
    <property type="molecule type" value="Genomic_DNA"/>
</dbReference>
<feature type="compositionally biased region" description="Low complexity" evidence="2">
    <location>
        <begin position="110"/>
        <end position="120"/>
    </location>
</feature>
<protein>
    <submittedName>
        <fullName evidence="5">AAA domain-containing protein</fullName>
    </submittedName>
</protein>
<feature type="region of interest" description="Disordered" evidence="2">
    <location>
        <begin position="1"/>
        <end position="40"/>
    </location>
</feature>
<evidence type="ECO:0000313" key="5">
    <source>
        <dbReference type="WBParaSite" id="ACOC_0000670101-mRNA-1"/>
    </source>
</evidence>
<sequence>MDAETRNVDDNEFQMRTRGNSTTGGATSGEESEWIDYTDTNQGRLEGLKIKDMGADNGDIAEDDHVDDEDQKVQTESVRTWGQVEKKEDDHQNDDHFATLRSKSTYVIPAQRQSQAMRSSQKVDISNNEMFPSLADASKIEKDKKEEAKSGGWLKTGSNQNTASENRPLSNTNRWNISSGPPPNAARERDNAIKAVAAYNAQNSTPTPIIREKEADAPKPEKRRKTEVAFQNRRERKMVLQDRKGKGKETEMIDLDEAVALPALATEDVSYMEMVRTVTNVLSQQVNPRTFELGTECQKHTVVAEHSYQMFTSIFGEVQNALRGMTLISSRAVRSVPRSMPSAMTTPSEPPMPDKLYSSIELEYRGHDPEVLKSYTKFLEISGLPRPVRAIDLLINCDSQKLELSNIHEFHVRNLTGSTANTFLEYIQRNIPEGVGMRVGYLEIQPLPPTVNPTEKIS</sequence>
<feature type="compositionally biased region" description="Basic and acidic residues" evidence="2">
    <location>
        <begin position="1"/>
        <end position="15"/>
    </location>
</feature>
<dbReference type="STRING" id="334426.A0A0R3PNP2"/>
<feature type="compositionally biased region" description="Basic and acidic residues" evidence="2">
    <location>
        <begin position="84"/>
        <end position="98"/>
    </location>
</feature>
<feature type="compositionally biased region" description="Polar residues" evidence="2">
    <location>
        <begin position="156"/>
        <end position="179"/>
    </location>
</feature>
<dbReference type="PANTHER" id="PTHR13334">
    <property type="entry name" value="MITOCHONDRIAL 28S RIBOSOMAL PROTEIN S10"/>
    <property type="match status" value="1"/>
</dbReference>